<feature type="region of interest" description="Disordered" evidence="6">
    <location>
        <begin position="291"/>
        <end position="311"/>
    </location>
</feature>
<protein>
    <submittedName>
        <fullName evidence="8">Fructokinase</fullName>
    </submittedName>
</protein>
<dbReference type="GO" id="GO:0016301">
    <property type="term" value="F:kinase activity"/>
    <property type="evidence" value="ECO:0007669"/>
    <property type="project" value="UniProtKB-KW"/>
</dbReference>
<dbReference type="SUPFAM" id="SSF53613">
    <property type="entry name" value="Ribokinase-like"/>
    <property type="match status" value="1"/>
</dbReference>
<evidence type="ECO:0000256" key="4">
    <source>
        <dbReference type="ARBA" id="ARBA00022777"/>
    </source>
</evidence>
<evidence type="ECO:0000256" key="2">
    <source>
        <dbReference type="ARBA" id="ARBA00022679"/>
    </source>
</evidence>
<dbReference type="EMBL" id="ANHZ02000003">
    <property type="protein sequence ID" value="EME37538.1"/>
    <property type="molecule type" value="Genomic_DNA"/>
</dbReference>
<reference evidence="8 9" key="1">
    <citation type="journal article" date="2014" name="Genome Announc.">
        <title>Draft Genome Sequence of Kocuria palustris PEL.</title>
        <authorList>
            <person name="Sharma G."/>
            <person name="Khatri I."/>
            <person name="Subramanian S."/>
        </authorList>
    </citation>
    <scope>NUCLEOTIDE SEQUENCE [LARGE SCALE GENOMIC DNA]</scope>
    <source>
        <strain evidence="8 9">PEL</strain>
    </source>
</reference>
<keyword evidence="5" id="KW-0067">ATP-binding</keyword>
<name>M2XXJ7_9MICC</name>
<dbReference type="PANTHER" id="PTHR43085">
    <property type="entry name" value="HEXOKINASE FAMILY MEMBER"/>
    <property type="match status" value="1"/>
</dbReference>
<evidence type="ECO:0000313" key="8">
    <source>
        <dbReference type="EMBL" id="EME37538.1"/>
    </source>
</evidence>
<keyword evidence="3" id="KW-0547">Nucleotide-binding</keyword>
<dbReference type="PANTHER" id="PTHR43085:SF1">
    <property type="entry name" value="PSEUDOURIDINE KINASE-RELATED"/>
    <property type="match status" value="1"/>
</dbReference>
<evidence type="ECO:0000313" key="9">
    <source>
        <dbReference type="Proteomes" id="UP000009877"/>
    </source>
</evidence>
<dbReference type="InterPro" id="IPR050306">
    <property type="entry name" value="PfkB_Carbo_kinase"/>
</dbReference>
<proteinExistence type="inferred from homology"/>
<dbReference type="PROSITE" id="PS00584">
    <property type="entry name" value="PFKB_KINASES_2"/>
    <property type="match status" value="1"/>
</dbReference>
<sequence>MRHPGGSPFNVAVGLARLGHPVTFLGTWGEDDDGRLLEQSLSAEGIELPLPRQAQPTSTAEAILAENGSAEYEFALTWDPPLSDEDLERIAETSEAVHTGSIAAALEPGADTVRRLIEAARGRALISLDPNCRPSITPDVERVRARVEELAERSDLIKASDEDLLWLYPGSTLQESARAWLRKGAGMVVVTRGEMGPWAVTEATGPVGIEVPARRTDVVDTVGAGDTFMAALISQAADRGITGPGAAQRLAALGEDEVREILTRAADAAAITVSRAGADLPRRSELEALAGVAAEPAAPAVATGPDRRQED</sequence>
<gene>
    <name evidence="8" type="ORF">C884_01589</name>
</gene>
<dbReference type="InterPro" id="IPR011611">
    <property type="entry name" value="PfkB_dom"/>
</dbReference>
<evidence type="ECO:0000256" key="1">
    <source>
        <dbReference type="ARBA" id="ARBA00010688"/>
    </source>
</evidence>
<dbReference type="Proteomes" id="UP000009877">
    <property type="component" value="Unassembled WGS sequence"/>
</dbReference>
<accession>M2XXJ7</accession>
<dbReference type="AlphaFoldDB" id="M2XXJ7"/>
<dbReference type="Pfam" id="PF00294">
    <property type="entry name" value="PfkB"/>
    <property type="match status" value="1"/>
</dbReference>
<dbReference type="GO" id="GO:0005524">
    <property type="term" value="F:ATP binding"/>
    <property type="evidence" value="ECO:0007669"/>
    <property type="project" value="UniProtKB-KW"/>
</dbReference>
<comment type="caution">
    <text evidence="8">The sequence shown here is derived from an EMBL/GenBank/DDBJ whole genome shotgun (WGS) entry which is preliminary data.</text>
</comment>
<evidence type="ECO:0000256" key="3">
    <source>
        <dbReference type="ARBA" id="ARBA00022741"/>
    </source>
</evidence>
<dbReference type="STRING" id="71999.KPaMU14_01305"/>
<dbReference type="Gene3D" id="3.40.1190.20">
    <property type="match status" value="1"/>
</dbReference>
<keyword evidence="4" id="KW-0418">Kinase</keyword>
<keyword evidence="2" id="KW-0808">Transferase</keyword>
<dbReference type="InterPro" id="IPR002173">
    <property type="entry name" value="Carboh/pur_kinase_PfkB_CS"/>
</dbReference>
<dbReference type="PROSITE" id="PS00583">
    <property type="entry name" value="PFKB_KINASES_1"/>
    <property type="match status" value="1"/>
</dbReference>
<evidence type="ECO:0000256" key="5">
    <source>
        <dbReference type="ARBA" id="ARBA00022840"/>
    </source>
</evidence>
<feature type="domain" description="Carbohydrate kinase PfkB" evidence="7">
    <location>
        <begin position="3"/>
        <end position="281"/>
    </location>
</feature>
<evidence type="ECO:0000256" key="6">
    <source>
        <dbReference type="SAM" id="MobiDB-lite"/>
    </source>
</evidence>
<evidence type="ECO:0000259" key="7">
    <source>
        <dbReference type="Pfam" id="PF00294"/>
    </source>
</evidence>
<feature type="compositionally biased region" description="Low complexity" evidence="6">
    <location>
        <begin position="291"/>
        <end position="302"/>
    </location>
</feature>
<comment type="similarity">
    <text evidence="1">Belongs to the carbohydrate kinase PfkB family.</text>
</comment>
<keyword evidence="9" id="KW-1185">Reference proteome</keyword>
<organism evidence="8 9">
    <name type="scientific">Kocuria palustris PEL</name>
    <dbReference type="NCBI Taxonomy" id="1236550"/>
    <lineage>
        <taxon>Bacteria</taxon>
        <taxon>Bacillati</taxon>
        <taxon>Actinomycetota</taxon>
        <taxon>Actinomycetes</taxon>
        <taxon>Micrococcales</taxon>
        <taxon>Micrococcaceae</taxon>
        <taxon>Kocuria</taxon>
    </lineage>
</organism>
<dbReference type="InterPro" id="IPR029056">
    <property type="entry name" value="Ribokinase-like"/>
</dbReference>
<dbReference type="CDD" id="cd01167">
    <property type="entry name" value="bac_FRK"/>
    <property type="match status" value="1"/>
</dbReference>